<reference evidence="6" key="1">
    <citation type="submission" date="2014-11" db="EMBL/GenBank/DDBJ databases">
        <title>Genome sequencing of Roseivirga sp. D-25.</title>
        <authorList>
            <person name="Selvaratnam C."/>
            <person name="Thevarajoo S."/>
            <person name="Goh K.M."/>
            <person name="Eee R."/>
            <person name="Chan K.-G."/>
            <person name="Chong C.S."/>
        </authorList>
    </citation>
    <scope>NUCLEOTIDE SEQUENCE [LARGE SCALE GENOMIC DNA]</scope>
    <source>
        <strain evidence="6">D-25</strain>
    </source>
</reference>
<dbReference type="Pfam" id="PF13412">
    <property type="entry name" value="HTH_24"/>
    <property type="match status" value="1"/>
</dbReference>
<evidence type="ECO:0000313" key="5">
    <source>
        <dbReference type="EMBL" id="KOF01773.1"/>
    </source>
</evidence>
<dbReference type="SUPFAM" id="SSF46785">
    <property type="entry name" value="Winged helix' DNA-binding domain"/>
    <property type="match status" value="1"/>
</dbReference>
<organism evidence="5 6">
    <name type="scientific">Roseivirga seohaensis subsp. aquiponti</name>
    <dbReference type="NCBI Taxonomy" id="1566026"/>
    <lineage>
        <taxon>Bacteria</taxon>
        <taxon>Pseudomonadati</taxon>
        <taxon>Bacteroidota</taxon>
        <taxon>Cytophagia</taxon>
        <taxon>Cytophagales</taxon>
        <taxon>Roseivirgaceae</taxon>
        <taxon>Roseivirga</taxon>
    </lineage>
</organism>
<dbReference type="SUPFAM" id="SSF54909">
    <property type="entry name" value="Dimeric alpha+beta barrel"/>
    <property type="match status" value="1"/>
</dbReference>
<evidence type="ECO:0000256" key="1">
    <source>
        <dbReference type="ARBA" id="ARBA00023015"/>
    </source>
</evidence>
<protein>
    <submittedName>
        <fullName evidence="5">Transcriptional regulator</fullName>
    </submittedName>
</protein>
<feature type="domain" description="HTH asnC-type" evidence="4">
    <location>
        <begin position="7"/>
        <end position="68"/>
    </location>
</feature>
<sequence length="155" mass="17464">MADNYEIDNVDLKILSILQHNAKKPYTEVAKQAFVSSGTVHVRMSKLEKMGVVKGASLDLNLAKLGYNVSAFLGVFLSKSSLYEKVATQLKKIHEITSIHYTTGNYSMFVRIYAKGTDHLKDILHDKIQKVDGIERTETFIILEETLTRSIQLDS</sequence>
<gene>
    <name evidence="5" type="ORF">OB69_15620</name>
</gene>
<dbReference type="PANTHER" id="PTHR30154">
    <property type="entry name" value="LEUCINE-RESPONSIVE REGULATORY PROTEIN"/>
    <property type="match status" value="1"/>
</dbReference>
<dbReference type="GO" id="GO:0043565">
    <property type="term" value="F:sequence-specific DNA binding"/>
    <property type="evidence" value="ECO:0007669"/>
    <property type="project" value="InterPro"/>
</dbReference>
<dbReference type="InterPro" id="IPR036390">
    <property type="entry name" value="WH_DNA-bd_sf"/>
</dbReference>
<dbReference type="InterPro" id="IPR019888">
    <property type="entry name" value="Tscrpt_reg_AsnC-like"/>
</dbReference>
<dbReference type="PROSITE" id="PS50956">
    <property type="entry name" value="HTH_ASNC_2"/>
    <property type="match status" value="1"/>
</dbReference>
<dbReference type="OrthoDB" id="1094536at2"/>
<name>A0A0L8AHA0_9BACT</name>
<dbReference type="GO" id="GO:0005829">
    <property type="term" value="C:cytosol"/>
    <property type="evidence" value="ECO:0007669"/>
    <property type="project" value="TreeGrafter"/>
</dbReference>
<keyword evidence="1" id="KW-0805">Transcription regulation</keyword>
<dbReference type="EMBL" id="JSVA01000018">
    <property type="protein sequence ID" value="KOF01773.1"/>
    <property type="molecule type" value="Genomic_DNA"/>
</dbReference>
<proteinExistence type="predicted"/>
<dbReference type="PRINTS" id="PR00033">
    <property type="entry name" value="HTHASNC"/>
</dbReference>
<dbReference type="Proteomes" id="UP000036908">
    <property type="component" value="Unassembled WGS sequence"/>
</dbReference>
<dbReference type="InterPro" id="IPR036388">
    <property type="entry name" value="WH-like_DNA-bd_sf"/>
</dbReference>
<dbReference type="SMART" id="SM00344">
    <property type="entry name" value="HTH_ASNC"/>
    <property type="match status" value="1"/>
</dbReference>
<dbReference type="Gene3D" id="3.30.70.920">
    <property type="match status" value="1"/>
</dbReference>
<dbReference type="PATRIC" id="fig|1566026.4.peg.1444"/>
<keyword evidence="2" id="KW-0238">DNA-binding</keyword>
<evidence type="ECO:0000313" key="6">
    <source>
        <dbReference type="Proteomes" id="UP000036908"/>
    </source>
</evidence>
<keyword evidence="6" id="KW-1185">Reference proteome</keyword>
<evidence type="ECO:0000259" key="4">
    <source>
        <dbReference type="PROSITE" id="PS50956"/>
    </source>
</evidence>
<comment type="caution">
    <text evidence="5">The sequence shown here is derived from an EMBL/GenBank/DDBJ whole genome shotgun (WGS) entry which is preliminary data.</text>
</comment>
<dbReference type="InterPro" id="IPR011008">
    <property type="entry name" value="Dimeric_a/b-barrel"/>
</dbReference>
<evidence type="ECO:0000256" key="2">
    <source>
        <dbReference type="ARBA" id="ARBA00023125"/>
    </source>
</evidence>
<keyword evidence="3" id="KW-0804">Transcription</keyword>
<dbReference type="Gene3D" id="1.10.10.10">
    <property type="entry name" value="Winged helix-like DNA-binding domain superfamily/Winged helix DNA-binding domain"/>
    <property type="match status" value="1"/>
</dbReference>
<dbReference type="InterPro" id="IPR000485">
    <property type="entry name" value="AsnC-type_HTH_dom"/>
</dbReference>
<dbReference type="RefSeq" id="WP_053224680.1">
    <property type="nucleotide sequence ID" value="NZ_JSVA01000018.1"/>
</dbReference>
<dbReference type="Pfam" id="PF01037">
    <property type="entry name" value="AsnC_trans_reg"/>
    <property type="match status" value="1"/>
</dbReference>
<dbReference type="AlphaFoldDB" id="A0A0L8AHA0"/>
<dbReference type="GO" id="GO:0043200">
    <property type="term" value="P:response to amino acid"/>
    <property type="evidence" value="ECO:0007669"/>
    <property type="project" value="TreeGrafter"/>
</dbReference>
<accession>A0A0L8AHA0</accession>
<dbReference type="InterPro" id="IPR019887">
    <property type="entry name" value="Tscrpt_reg_AsnC/Lrp_C"/>
</dbReference>
<dbReference type="PANTHER" id="PTHR30154:SF34">
    <property type="entry name" value="TRANSCRIPTIONAL REGULATOR AZLB"/>
    <property type="match status" value="1"/>
</dbReference>
<evidence type="ECO:0000256" key="3">
    <source>
        <dbReference type="ARBA" id="ARBA00023163"/>
    </source>
</evidence>